<evidence type="ECO:0000256" key="3">
    <source>
        <dbReference type="ARBA" id="ARBA00022737"/>
    </source>
</evidence>
<dbReference type="Gene3D" id="2.10.25.10">
    <property type="entry name" value="Laminin"/>
    <property type="match status" value="2"/>
</dbReference>
<gene>
    <name evidence="9" type="primary">LTBP2</name>
    <name evidence="9" type="ORF">CDAR_395281</name>
</gene>
<dbReference type="Proteomes" id="UP001054837">
    <property type="component" value="Unassembled WGS sequence"/>
</dbReference>
<reference evidence="9 10" key="1">
    <citation type="submission" date="2021-06" db="EMBL/GenBank/DDBJ databases">
        <title>Caerostris darwini draft genome.</title>
        <authorList>
            <person name="Kono N."/>
            <person name="Arakawa K."/>
        </authorList>
    </citation>
    <scope>NUCLEOTIDE SEQUENCE [LARGE SCALE GENOMIC DNA]</scope>
</reference>
<keyword evidence="6" id="KW-1133">Transmembrane helix</keyword>
<dbReference type="EMBL" id="BPLQ01004236">
    <property type="protein sequence ID" value="GIY06631.1"/>
    <property type="molecule type" value="Genomic_DNA"/>
</dbReference>
<dbReference type="CDD" id="cd00054">
    <property type="entry name" value="EGF_CA"/>
    <property type="match status" value="2"/>
</dbReference>
<dbReference type="SMART" id="SM00181">
    <property type="entry name" value="EGF"/>
    <property type="match status" value="4"/>
</dbReference>
<evidence type="ECO:0000256" key="6">
    <source>
        <dbReference type="SAM" id="Phobius"/>
    </source>
</evidence>
<dbReference type="InterPro" id="IPR009030">
    <property type="entry name" value="Growth_fac_rcpt_cys_sf"/>
</dbReference>
<feature type="domain" description="EGF-like" evidence="8">
    <location>
        <begin position="201"/>
        <end position="238"/>
    </location>
</feature>
<dbReference type="SUPFAM" id="SSF57184">
    <property type="entry name" value="Growth factor receptor domain"/>
    <property type="match status" value="1"/>
</dbReference>
<keyword evidence="4" id="KW-1015">Disulfide bond</keyword>
<dbReference type="InterPro" id="IPR000152">
    <property type="entry name" value="EGF-type_Asp/Asn_hydroxyl_site"/>
</dbReference>
<feature type="chain" id="PRO_5043864946" evidence="7">
    <location>
        <begin position="23"/>
        <end position="346"/>
    </location>
</feature>
<proteinExistence type="predicted"/>
<feature type="transmembrane region" description="Helical" evidence="6">
    <location>
        <begin position="301"/>
        <end position="325"/>
    </location>
</feature>
<protein>
    <submittedName>
        <fullName evidence="9">Latent-transforming growth factor beta-binding protein 2</fullName>
    </submittedName>
</protein>
<keyword evidence="1 5" id="KW-0245">EGF-like domain</keyword>
<keyword evidence="6" id="KW-0472">Membrane</keyword>
<evidence type="ECO:0000259" key="8">
    <source>
        <dbReference type="PROSITE" id="PS50026"/>
    </source>
</evidence>
<dbReference type="AlphaFoldDB" id="A0AAV4QCF9"/>
<dbReference type="InterPro" id="IPR049883">
    <property type="entry name" value="NOTCH1_EGF-like"/>
</dbReference>
<dbReference type="InterPro" id="IPR001881">
    <property type="entry name" value="EGF-like_Ca-bd_dom"/>
</dbReference>
<dbReference type="PANTHER" id="PTHR24039">
    <property type="entry name" value="FIBRILLIN-RELATED"/>
    <property type="match status" value="1"/>
</dbReference>
<comment type="caution">
    <text evidence="5">Lacks conserved residue(s) required for the propagation of feature annotation.</text>
</comment>
<evidence type="ECO:0000256" key="1">
    <source>
        <dbReference type="ARBA" id="ARBA00022536"/>
    </source>
</evidence>
<dbReference type="PROSITE" id="PS01187">
    <property type="entry name" value="EGF_CA"/>
    <property type="match status" value="2"/>
</dbReference>
<feature type="domain" description="EGF-like" evidence="8">
    <location>
        <begin position="248"/>
        <end position="286"/>
    </location>
</feature>
<keyword evidence="2 7" id="KW-0732">Signal</keyword>
<evidence type="ECO:0000313" key="9">
    <source>
        <dbReference type="EMBL" id="GIY06631.1"/>
    </source>
</evidence>
<keyword evidence="3" id="KW-0677">Repeat</keyword>
<dbReference type="Pfam" id="PF07645">
    <property type="entry name" value="EGF_CA"/>
    <property type="match status" value="2"/>
</dbReference>
<sequence>MQAAKFAKIVIRIALLMSVVLSEAPADGAQDSSPVKEISTSDVSGVQTAHLKNLLKYTYQQTACKCENGKCVTEGEKQACVCDPGFGRISSSRCKDCQCGEGFSCTFDVGFFTITKKCLCPEGFLEHEGVCKECNCGEHSVCKLDNHGGKICSCNHGFFEKDGRCEDCSCGLNGTGCQSISGIKFCACPQGYMDAQGLCVDIDECNLPDVCPPNSKCLNTPGSYECECEEGYAARSNASDAKLDGCQDIDECLETGVCSFPATECVNLPGTYRCACKQGFQPINLEGDPRHTRCRSNEASWLTVNIGLALLLIGILLALVGAMIVRRRLQRSTRRGSRTLIIQSVP</sequence>
<comment type="caution">
    <text evidence="9">The sequence shown here is derived from an EMBL/GenBank/DDBJ whole genome shotgun (WGS) entry which is preliminary data.</text>
</comment>
<keyword evidence="10" id="KW-1185">Reference proteome</keyword>
<dbReference type="GO" id="GO:0005509">
    <property type="term" value="F:calcium ion binding"/>
    <property type="evidence" value="ECO:0007669"/>
    <property type="project" value="InterPro"/>
</dbReference>
<organism evidence="9 10">
    <name type="scientific">Caerostris darwini</name>
    <dbReference type="NCBI Taxonomy" id="1538125"/>
    <lineage>
        <taxon>Eukaryota</taxon>
        <taxon>Metazoa</taxon>
        <taxon>Ecdysozoa</taxon>
        <taxon>Arthropoda</taxon>
        <taxon>Chelicerata</taxon>
        <taxon>Arachnida</taxon>
        <taxon>Araneae</taxon>
        <taxon>Araneomorphae</taxon>
        <taxon>Entelegynae</taxon>
        <taxon>Araneoidea</taxon>
        <taxon>Araneidae</taxon>
        <taxon>Caerostris</taxon>
    </lineage>
</organism>
<dbReference type="InterPro" id="IPR018097">
    <property type="entry name" value="EGF_Ca-bd_CS"/>
</dbReference>
<evidence type="ECO:0000256" key="5">
    <source>
        <dbReference type="PROSITE-ProRule" id="PRU00076"/>
    </source>
</evidence>
<evidence type="ECO:0000256" key="7">
    <source>
        <dbReference type="SAM" id="SignalP"/>
    </source>
</evidence>
<dbReference type="InterPro" id="IPR000742">
    <property type="entry name" value="EGF"/>
</dbReference>
<dbReference type="SUPFAM" id="SSF57196">
    <property type="entry name" value="EGF/Laminin"/>
    <property type="match status" value="2"/>
</dbReference>
<dbReference type="SMART" id="SM00179">
    <property type="entry name" value="EGF_CA"/>
    <property type="match status" value="2"/>
</dbReference>
<dbReference type="PROSITE" id="PS50026">
    <property type="entry name" value="EGF_3"/>
    <property type="match status" value="2"/>
</dbReference>
<dbReference type="PROSITE" id="PS00010">
    <property type="entry name" value="ASX_HYDROXYL"/>
    <property type="match status" value="2"/>
</dbReference>
<evidence type="ECO:0000313" key="10">
    <source>
        <dbReference type="Proteomes" id="UP001054837"/>
    </source>
</evidence>
<name>A0AAV4QCF9_9ARAC</name>
<accession>A0AAV4QCF9</accession>
<feature type="signal peptide" evidence="7">
    <location>
        <begin position="1"/>
        <end position="22"/>
    </location>
</feature>
<evidence type="ECO:0000256" key="2">
    <source>
        <dbReference type="ARBA" id="ARBA00022729"/>
    </source>
</evidence>
<evidence type="ECO:0000256" key="4">
    <source>
        <dbReference type="ARBA" id="ARBA00023157"/>
    </source>
</evidence>
<keyword evidence="6" id="KW-0812">Transmembrane</keyword>
<dbReference type="PANTHER" id="PTHR24039:SF53">
    <property type="entry name" value="EGF-LIKE DOMAIN-CONTAINING PROTEIN"/>
    <property type="match status" value="1"/>
</dbReference>
<dbReference type="FunFam" id="2.10.25.10:FF:000038">
    <property type="entry name" value="Fibrillin 2"/>
    <property type="match status" value="2"/>
</dbReference>